<evidence type="ECO:0000259" key="11">
    <source>
        <dbReference type="PROSITE" id="PS51134"/>
    </source>
</evidence>
<dbReference type="InterPro" id="IPR013137">
    <property type="entry name" value="Znf_TFIIB"/>
</dbReference>
<feature type="domain" description="TFIIB-type" evidence="11">
    <location>
        <begin position="2"/>
        <end position="33"/>
    </location>
</feature>
<evidence type="ECO:0000256" key="6">
    <source>
        <dbReference type="ARBA" id="ARBA00022833"/>
    </source>
</evidence>
<keyword evidence="7" id="KW-0805">Transcription regulation</keyword>
<evidence type="ECO:0000256" key="4">
    <source>
        <dbReference type="ARBA" id="ARBA00022737"/>
    </source>
</evidence>
<evidence type="ECO:0000256" key="8">
    <source>
        <dbReference type="ARBA" id="ARBA00023163"/>
    </source>
</evidence>
<keyword evidence="13" id="KW-1185">Reference proteome</keyword>
<dbReference type="Gene3D" id="2.20.25.10">
    <property type="match status" value="1"/>
</dbReference>
<dbReference type="OrthoDB" id="511529at2759"/>
<dbReference type="EMBL" id="JANIIK010000042">
    <property type="protein sequence ID" value="KAJ3607174.1"/>
    <property type="molecule type" value="Genomic_DNA"/>
</dbReference>
<dbReference type="GO" id="GO:0000126">
    <property type="term" value="C:transcription factor TFIIIB complex"/>
    <property type="evidence" value="ECO:0007669"/>
    <property type="project" value="TreeGrafter"/>
</dbReference>
<dbReference type="GO" id="GO:0000995">
    <property type="term" value="F:RNA polymerase III general transcription initiation factor activity"/>
    <property type="evidence" value="ECO:0007669"/>
    <property type="project" value="TreeGrafter"/>
</dbReference>
<dbReference type="GO" id="GO:0070897">
    <property type="term" value="P:transcription preinitiation complex assembly"/>
    <property type="evidence" value="ECO:0007669"/>
    <property type="project" value="InterPro"/>
</dbReference>
<keyword evidence="3" id="KW-0479">Metal-binding</keyword>
<dbReference type="SUPFAM" id="SSF57783">
    <property type="entry name" value="Zinc beta-ribbon"/>
    <property type="match status" value="1"/>
</dbReference>
<name>A0A9Q0EH13_9TELE</name>
<protein>
    <recommendedName>
        <fullName evidence="11">TFIIB-type domain-containing protein</fullName>
    </recommendedName>
</protein>
<evidence type="ECO:0000256" key="3">
    <source>
        <dbReference type="ARBA" id="ARBA00022723"/>
    </source>
</evidence>
<reference evidence="12" key="1">
    <citation type="submission" date="2022-07" db="EMBL/GenBank/DDBJ databases">
        <title>Chromosome-level genome of Muraenolepis orangiensis.</title>
        <authorList>
            <person name="Kim J."/>
        </authorList>
    </citation>
    <scope>NUCLEOTIDE SEQUENCE</scope>
    <source>
        <strain evidence="12">KU_S4_2022</strain>
        <tissue evidence="12">Muscle</tissue>
    </source>
</reference>
<evidence type="ECO:0000256" key="7">
    <source>
        <dbReference type="ARBA" id="ARBA00023015"/>
    </source>
</evidence>
<accession>A0A9Q0EH13</accession>
<evidence type="ECO:0000256" key="1">
    <source>
        <dbReference type="ARBA" id="ARBA00004123"/>
    </source>
</evidence>
<sequence length="82" mass="8737">MSPRVCKTCGGGDIDLDQARGNAVCTSCGSVLEDNIIVSEVQFVEGSGGVTSAVGQFVSSDEHNPHMDTWMDQTQKEDLMLT</sequence>
<dbReference type="PROSITE" id="PS51134">
    <property type="entry name" value="ZF_TFIIB"/>
    <property type="match status" value="1"/>
</dbReference>
<evidence type="ECO:0000256" key="2">
    <source>
        <dbReference type="ARBA" id="ARBA00010857"/>
    </source>
</evidence>
<proteinExistence type="inferred from homology"/>
<evidence type="ECO:0000256" key="10">
    <source>
        <dbReference type="PROSITE-ProRule" id="PRU00469"/>
    </source>
</evidence>
<dbReference type="AlphaFoldDB" id="A0A9Q0EH13"/>
<keyword evidence="9" id="KW-0539">Nucleus</keyword>
<evidence type="ECO:0000256" key="9">
    <source>
        <dbReference type="ARBA" id="ARBA00023242"/>
    </source>
</evidence>
<dbReference type="GO" id="GO:0097550">
    <property type="term" value="C:transcription preinitiation complex"/>
    <property type="evidence" value="ECO:0007669"/>
    <property type="project" value="TreeGrafter"/>
</dbReference>
<comment type="similarity">
    <text evidence="2">Belongs to the TFIIB family.</text>
</comment>
<comment type="subcellular location">
    <subcellularLocation>
        <location evidence="1">Nucleus</location>
    </subcellularLocation>
</comment>
<organism evidence="12 13">
    <name type="scientific">Muraenolepis orangiensis</name>
    <name type="common">Patagonian moray cod</name>
    <dbReference type="NCBI Taxonomy" id="630683"/>
    <lineage>
        <taxon>Eukaryota</taxon>
        <taxon>Metazoa</taxon>
        <taxon>Chordata</taxon>
        <taxon>Craniata</taxon>
        <taxon>Vertebrata</taxon>
        <taxon>Euteleostomi</taxon>
        <taxon>Actinopterygii</taxon>
        <taxon>Neopterygii</taxon>
        <taxon>Teleostei</taxon>
        <taxon>Neoteleostei</taxon>
        <taxon>Acanthomorphata</taxon>
        <taxon>Zeiogadaria</taxon>
        <taxon>Gadariae</taxon>
        <taxon>Gadiformes</taxon>
        <taxon>Muraenolepidoidei</taxon>
        <taxon>Muraenolepididae</taxon>
        <taxon>Muraenolepis</taxon>
    </lineage>
</organism>
<dbReference type="GO" id="GO:0005634">
    <property type="term" value="C:nucleus"/>
    <property type="evidence" value="ECO:0007669"/>
    <property type="project" value="UniProtKB-SubCell"/>
</dbReference>
<evidence type="ECO:0000256" key="5">
    <source>
        <dbReference type="ARBA" id="ARBA00022771"/>
    </source>
</evidence>
<dbReference type="InterPro" id="IPR000812">
    <property type="entry name" value="TFIIB"/>
</dbReference>
<dbReference type="FunFam" id="2.20.25.10:FF:000012">
    <property type="entry name" value="Putative transcription factor IIIB 90 kDa subunit"/>
    <property type="match status" value="1"/>
</dbReference>
<dbReference type="PANTHER" id="PTHR11618:SF4">
    <property type="entry name" value="TRANSCRIPTION FACTOR IIIB 90 KDA SUBUNIT"/>
    <property type="match status" value="1"/>
</dbReference>
<dbReference type="PANTHER" id="PTHR11618">
    <property type="entry name" value="TRANSCRIPTION INITIATION FACTOR IIB-RELATED"/>
    <property type="match status" value="1"/>
</dbReference>
<evidence type="ECO:0000313" key="12">
    <source>
        <dbReference type="EMBL" id="KAJ3607174.1"/>
    </source>
</evidence>
<keyword evidence="6" id="KW-0862">Zinc</keyword>
<keyword evidence="4" id="KW-0677">Repeat</keyword>
<dbReference type="Pfam" id="PF08271">
    <property type="entry name" value="Zn_Ribbon_TF"/>
    <property type="match status" value="1"/>
</dbReference>
<dbReference type="Proteomes" id="UP001148018">
    <property type="component" value="Unassembled WGS sequence"/>
</dbReference>
<comment type="caution">
    <text evidence="12">The sequence shown here is derived from an EMBL/GenBank/DDBJ whole genome shotgun (WGS) entry which is preliminary data.</text>
</comment>
<evidence type="ECO:0000313" key="13">
    <source>
        <dbReference type="Proteomes" id="UP001148018"/>
    </source>
</evidence>
<dbReference type="GO" id="GO:0001006">
    <property type="term" value="F:RNA polymerase III type 3 promoter sequence-specific DNA binding"/>
    <property type="evidence" value="ECO:0007669"/>
    <property type="project" value="TreeGrafter"/>
</dbReference>
<dbReference type="GO" id="GO:0008270">
    <property type="term" value="F:zinc ion binding"/>
    <property type="evidence" value="ECO:0007669"/>
    <property type="project" value="UniProtKB-KW"/>
</dbReference>
<gene>
    <name evidence="12" type="ORF">NHX12_026687</name>
</gene>
<keyword evidence="8" id="KW-0804">Transcription</keyword>
<keyword evidence="5 10" id="KW-0863">Zinc-finger</keyword>